<dbReference type="EMBL" id="AATLXB010000013">
    <property type="protein sequence ID" value="EFM7860509.1"/>
    <property type="molecule type" value="Genomic_DNA"/>
</dbReference>
<dbReference type="GO" id="GO:0008137">
    <property type="term" value="F:NADH dehydrogenase (ubiquinone) activity"/>
    <property type="evidence" value="ECO:0007669"/>
    <property type="project" value="InterPro"/>
</dbReference>
<dbReference type="EMBL" id="RQTU01000007">
    <property type="protein sequence ID" value="RRD76098.1"/>
    <property type="molecule type" value="Genomic_DNA"/>
</dbReference>
<evidence type="ECO:0000313" key="34">
    <source>
        <dbReference type="Proteomes" id="UP000533482"/>
    </source>
</evidence>
<dbReference type="EMBL" id="WCEW01000041">
    <property type="protein sequence ID" value="MTE91744.1"/>
    <property type="molecule type" value="Genomic_DNA"/>
</dbReference>
<dbReference type="EC" id="1.-.-.-" evidence="22"/>
<dbReference type="AlphaFoldDB" id="A0A023LIS8"/>
<evidence type="ECO:0000313" key="11">
    <source>
        <dbReference type="EMBL" id="HAI5331123.1"/>
    </source>
</evidence>
<dbReference type="EMBL" id="JAAJRI010000002">
    <property type="protein sequence ID" value="NGE87254.1"/>
    <property type="molecule type" value="Genomic_DNA"/>
</dbReference>
<reference evidence="20 33" key="13">
    <citation type="submission" date="2020-06" db="EMBL/GenBank/DDBJ databases">
        <title>REHAB project genomes.</title>
        <authorList>
            <person name="Shaw L.P."/>
        </authorList>
    </citation>
    <scope>NUCLEOTIDE SEQUENCE [LARGE SCALE GENOMIC DNA]</scope>
    <source>
        <strain evidence="20 33">RHB07-C04</strain>
    </source>
</reference>
<dbReference type="EMBL" id="RTJF01000005">
    <property type="protein sequence ID" value="MJL92534.1"/>
    <property type="molecule type" value="Genomic_DNA"/>
</dbReference>
<reference evidence="14" key="14">
    <citation type="submission" date="2023-07" db="EMBL/GenBank/DDBJ databases">
        <title>High risk of intestinal colonization with ESBL-producing Escherichia coli among soldiers of military contingents in specific geographic regions.</title>
        <authorList>
            <person name="Literacka E."/>
        </authorList>
    </citation>
    <scope>NUCLEOTIDE SEQUENCE</scope>
    <source>
        <strain evidence="14">33</strain>
    </source>
</reference>
<keyword evidence="4" id="KW-0479">Metal-binding</keyword>
<reference evidence="17 32" key="11">
    <citation type="submission" date="2019-10" db="EMBL/GenBank/DDBJ databases">
        <title>Comparative genomic analysis of antimicrobial resistant Escherichia coli of diverse origin.</title>
        <authorList>
            <person name="Ghatak S."/>
            <person name="Milton A.P."/>
            <person name="Rhetso K."/>
            <person name="Purkait D."/>
            <person name="Das S."/>
            <person name="Puro K.-U."/>
            <person name="Shakuntala I."/>
            <person name="Sen A."/>
            <person name="Sanjukta R."/>
            <person name="Priya G.B."/>
            <person name="Mawlong M."/>
            <person name="Lyngdoh V."/>
            <person name="Rynghang J."/>
            <person name="Mawphlang B.L."/>
        </authorList>
    </citation>
    <scope>NUCLEOTIDE SEQUENCE [LARGE SCALE GENOMIC DNA]</scope>
    <source>
        <strain evidence="17 32">SE161</strain>
    </source>
</reference>
<dbReference type="Proteomes" id="UP000272336">
    <property type="component" value="Unassembled WGS sequence"/>
</dbReference>
<evidence type="ECO:0000313" key="32">
    <source>
        <dbReference type="Proteomes" id="UP000486847"/>
    </source>
</evidence>
<evidence type="ECO:0000256" key="3">
    <source>
        <dbReference type="ARBA" id="ARBA00022485"/>
    </source>
</evidence>
<dbReference type="EMBL" id="VHKY01000006">
    <property type="protein sequence ID" value="TZE48792.1"/>
    <property type="molecule type" value="Genomic_DNA"/>
</dbReference>
<comment type="similarity">
    <text evidence="2">Belongs to the complex I 20 kDa subunit family.</text>
</comment>
<dbReference type="EMBL" id="CP057975">
    <property type="protein sequence ID" value="QMP47482.1"/>
    <property type="molecule type" value="Genomic_DNA"/>
</dbReference>
<evidence type="ECO:0000313" key="9">
    <source>
        <dbReference type="EMBL" id="EFM7860509.1"/>
    </source>
</evidence>
<evidence type="ECO:0000313" key="20">
    <source>
        <dbReference type="EMBL" id="QMP47482.1"/>
    </source>
</evidence>
<dbReference type="GO" id="GO:0048038">
    <property type="term" value="F:quinone binding"/>
    <property type="evidence" value="ECO:0007669"/>
    <property type="project" value="InterPro"/>
</dbReference>
<evidence type="ECO:0000313" key="28">
    <source>
        <dbReference type="Proteomes" id="UP000272336"/>
    </source>
</evidence>
<reference evidence="24 30" key="8">
    <citation type="submission" date="2019-03" db="EMBL/GenBank/DDBJ databases">
        <authorList>
            <consortium name="Pathogen Informatics"/>
        </authorList>
    </citation>
    <scope>NUCLEOTIDE SEQUENCE [LARGE SCALE GENOMIC DNA]</scope>
    <source>
        <strain evidence="24 30">NCTC10974</strain>
    </source>
</reference>
<reference evidence="11" key="1">
    <citation type="journal article" date="2018" name="Genome Biol.">
        <title>SKESA: strategic k-mer extension for scrupulous assemblies.</title>
        <authorList>
            <person name="Souvorov A."/>
            <person name="Agarwala R."/>
            <person name="Lipman D.J."/>
        </authorList>
    </citation>
    <scope>NUCLEOTIDE SEQUENCE [LARGE SCALE GENOMIC DNA]</scope>
    <source>
        <strain evidence="11">AMC_487</strain>
        <strain evidence="13">EC00605</strain>
        <strain evidence="12">EC00618</strain>
    </source>
</reference>
<dbReference type="EMBL" id="UGCU01000001">
    <property type="protein sequence ID" value="STJ10135.1"/>
    <property type="molecule type" value="Genomic_DNA"/>
</dbReference>
<dbReference type="Proteomes" id="UP000324120">
    <property type="component" value="Unassembled WGS sequence"/>
</dbReference>
<evidence type="ECO:0000256" key="5">
    <source>
        <dbReference type="ARBA" id="ARBA00023004"/>
    </source>
</evidence>
<evidence type="ECO:0000313" key="8">
    <source>
        <dbReference type="EMBL" id="EFE8671677.1"/>
    </source>
</evidence>
<reference evidence="19 25" key="2">
    <citation type="submission" date="2018-01" db="EMBL/GenBank/DDBJ databases">
        <title>Draft Genomic Sequencing Of Potential Extraintestinal Pathogenic Escherichia coli B8S18 Isolated From Retail Chicken Skin.</title>
        <authorList>
            <person name="Xu A."/>
            <person name="Tilman S."/>
            <person name="Wisser-Parker K."/>
            <person name="Sheen S."/>
            <person name="Sommers C."/>
        </authorList>
    </citation>
    <scope>NUCLEOTIDE SEQUENCE [LARGE SCALE GENOMIC DNA]</scope>
    <source>
        <strain evidence="19 25">B8S18Com</strain>
    </source>
</reference>
<evidence type="ECO:0000313" key="16">
    <source>
        <dbReference type="EMBL" id="MJL92534.1"/>
    </source>
</evidence>
<accession>A0A023LIS8</accession>
<evidence type="ECO:0000313" key="26">
    <source>
        <dbReference type="Proteomes" id="UP000254495"/>
    </source>
</evidence>
<reference evidence="16" key="3">
    <citation type="submission" date="2018-06" db="EMBL/GenBank/DDBJ databases">
        <authorList>
            <person name="Ashton P.M."/>
            <person name="Dallman T."/>
            <person name="Nair S."/>
            <person name="De Pinna E."/>
            <person name="Peters T."/>
            <person name="Grant K."/>
        </authorList>
    </citation>
    <scope>NUCLEOTIDE SEQUENCE [LARGE SCALE GENOMIC DNA]</scope>
    <source>
        <strain evidence="16">462023</strain>
    </source>
</reference>
<dbReference type="Gene3D" id="3.40.50.12280">
    <property type="match status" value="1"/>
</dbReference>
<gene>
    <name evidence="15" type="primary">nuoB</name>
    <name evidence="8" type="synonym">hyfI</name>
    <name evidence="9" type="ORF">B6R15_001727</name>
    <name evidence="19" type="ORF">C2M16_06390</name>
    <name evidence="15" type="ORF">D9D43_09215</name>
    <name evidence="16" type="ORF">DNX30_07120</name>
    <name evidence="21" type="ORF">EIA08_10735</name>
    <name evidence="8" type="ORF">F7N46_00660</name>
    <name evidence="17" type="ORF">F9B07_23590</name>
    <name evidence="23" type="ORF">FKO60_11740</name>
    <name evidence="18" type="ORF">G5603_03485</name>
    <name evidence="10" type="ORF">GTP92_09570</name>
    <name evidence="11" type="ORF">HJQ60_001050</name>
    <name evidence="12" type="ORF">HL563_06420</name>
    <name evidence="13" type="ORF">HL601_02045</name>
    <name evidence="20" type="ORF">HVW04_22620</name>
    <name evidence="24" type="ORF">NCTC10974_01620</name>
    <name evidence="22" type="ORF">NCTC9077_01797</name>
    <name evidence="14" type="ORF">Q2V64_04435</name>
</gene>
<dbReference type="EMBL" id="AASOHJ010000001">
    <property type="protein sequence ID" value="EFE8671677.1"/>
    <property type="molecule type" value="Genomic_DNA"/>
</dbReference>
<reference evidence="22 26" key="4">
    <citation type="submission" date="2018-06" db="EMBL/GenBank/DDBJ databases">
        <authorList>
            <consortium name="Pathogen Informatics"/>
            <person name="Doyle S."/>
        </authorList>
    </citation>
    <scope>NUCLEOTIDE SEQUENCE [LARGE SCALE GENOMIC DNA]</scope>
    <source>
        <strain evidence="22 26">NCTC9077</strain>
    </source>
</reference>
<dbReference type="Proteomes" id="UP000254495">
    <property type="component" value="Unassembled WGS sequence"/>
</dbReference>
<evidence type="ECO:0000313" key="17">
    <source>
        <dbReference type="EMBL" id="MTE91744.1"/>
    </source>
</evidence>
<dbReference type="InterPro" id="IPR006138">
    <property type="entry name" value="NADH_UQ_OxRdtase_20Kd_su"/>
</dbReference>
<keyword evidence="6" id="KW-0411">Iron-sulfur</keyword>
<dbReference type="InterPro" id="IPR052375">
    <property type="entry name" value="Complex_I_20kDa-like"/>
</dbReference>
<dbReference type="Proteomes" id="UP000885382">
    <property type="component" value="Unassembled WGS sequence"/>
</dbReference>
<keyword evidence="15" id="KW-0560">Oxidoreductase</keyword>
<dbReference type="FunFam" id="3.40.50.12280:FF:000005">
    <property type="entry name" value="Hydrogenase-4, I subunit"/>
    <property type="match status" value="1"/>
</dbReference>
<evidence type="ECO:0000313" key="27">
    <source>
        <dbReference type="Proteomes" id="UP000271008"/>
    </source>
</evidence>
<evidence type="ECO:0000313" key="24">
    <source>
        <dbReference type="EMBL" id="VFT68139.1"/>
    </source>
</evidence>
<dbReference type="GO" id="GO:0016491">
    <property type="term" value="F:oxidoreductase activity"/>
    <property type="evidence" value="ECO:0007669"/>
    <property type="project" value="UniProtKB-KW"/>
</dbReference>
<evidence type="ECO:0000313" key="18">
    <source>
        <dbReference type="EMBL" id="NGE87254.1"/>
    </source>
</evidence>
<dbReference type="PROSITE" id="PS01150">
    <property type="entry name" value="COMPLEX1_20K"/>
    <property type="match status" value="1"/>
</dbReference>
<reference evidence="18 31" key="12">
    <citation type="submission" date="2020-02" db="EMBL/GenBank/DDBJ databases">
        <title>WGS of Carbapenem-Resistant Enterobacteriaceae.</title>
        <authorList>
            <person name="Tokajian S."/>
            <person name="El Chaar M."/>
            <person name="El Khoury M."/>
        </authorList>
    </citation>
    <scope>NUCLEOTIDE SEQUENCE [LARGE SCALE GENOMIC DNA]</scope>
    <source>
        <strain evidence="18 31">ECM_75</strain>
    </source>
</reference>
<evidence type="ECO:0000313" key="23">
    <source>
        <dbReference type="EMBL" id="TZE48792.1"/>
    </source>
</evidence>
<evidence type="ECO:0000313" key="13">
    <source>
        <dbReference type="EMBL" id="HAJ0994390.1"/>
    </source>
</evidence>
<evidence type="ECO:0000313" key="30">
    <source>
        <dbReference type="Proteomes" id="UP000358010"/>
    </source>
</evidence>
<dbReference type="Proteomes" id="UP000271008">
    <property type="component" value="Unassembled WGS sequence"/>
</dbReference>
<evidence type="ECO:0000313" key="15">
    <source>
        <dbReference type="EMBL" id="MGE13767.1"/>
    </source>
</evidence>
<dbReference type="EMBL" id="DABERK010000004">
    <property type="protein sequence ID" value="HAI5331123.1"/>
    <property type="molecule type" value="Genomic_DNA"/>
</dbReference>
<evidence type="ECO:0000256" key="6">
    <source>
        <dbReference type="ARBA" id="ARBA00023014"/>
    </source>
</evidence>
<evidence type="ECO:0000313" key="10">
    <source>
        <dbReference type="EMBL" id="EGO6678570.1"/>
    </source>
</evidence>
<evidence type="ECO:0000313" key="31">
    <source>
        <dbReference type="Proteomes" id="UP000472856"/>
    </source>
</evidence>
<comment type="cofactor">
    <cofactor evidence="1">
        <name>[4Fe-4S] cluster</name>
        <dbReference type="ChEBI" id="CHEBI:49883"/>
    </cofactor>
</comment>
<evidence type="ECO:0000313" key="21">
    <source>
        <dbReference type="EMBL" id="RRD76098.1"/>
    </source>
</evidence>
<evidence type="ECO:0000313" key="22">
    <source>
        <dbReference type="EMBL" id="STJ10135.1"/>
    </source>
</evidence>
<dbReference type="Proteomes" id="UP000236598">
    <property type="component" value="Unassembled WGS sequence"/>
</dbReference>
<dbReference type="Proteomes" id="UP000533482">
    <property type="component" value="Unassembled WGS sequence"/>
</dbReference>
<dbReference type="Proteomes" id="UP000587626">
    <property type="component" value="Unassembled WGS sequence"/>
</dbReference>
<reference evidence="23 29" key="9">
    <citation type="submission" date="2019-06" db="EMBL/GenBank/DDBJ databases">
        <title>The presence and diversity of blaCTX-M among Escherichia coli from urban wastewater and feedlot cattle, in Alberta, Canada.</title>
        <authorList>
            <person name="Cormier A.C."/>
            <person name="Chalmer G."/>
            <person name="Cook S.R."/>
            <person name="Zaheer R."/>
            <person name="Hannon S.J."/>
            <person name="Booker C.W."/>
            <person name="Read R."/>
            <person name="Gow S.P."/>
            <person name="Mcallister T.A."/>
            <person name="Boerlin P."/>
        </authorList>
    </citation>
    <scope>NUCLEOTIDE SEQUENCE [LARGE SCALE GENOMIC DNA]</scope>
    <source>
        <strain evidence="23 29">347</strain>
    </source>
</reference>
<dbReference type="RefSeq" id="WP_000075547.1">
    <property type="nucleotide sequence ID" value="NZ_ABACVG020000001.1"/>
</dbReference>
<dbReference type="InterPro" id="IPR006137">
    <property type="entry name" value="NADH_UbQ_OxRdtase-like_20kDa"/>
</dbReference>
<dbReference type="GO" id="GO:0046872">
    <property type="term" value="F:metal ion binding"/>
    <property type="evidence" value="ECO:0007669"/>
    <property type="project" value="UniProtKB-KW"/>
</dbReference>
<reference evidence="21 27" key="7">
    <citation type="submission" date="2018-11" db="EMBL/GenBank/DDBJ databases">
        <title>Enterobacteriaceae from Patient.</title>
        <authorList>
            <person name="Shen C."/>
            <person name="Yang Y."/>
            <person name="Tian G."/>
        </authorList>
    </citation>
    <scope>NUCLEOTIDE SEQUENCE [LARGE SCALE GENOMIC DNA]</scope>
    <source>
        <strain evidence="21 27">GBGD28</strain>
    </source>
</reference>
<evidence type="ECO:0000259" key="7">
    <source>
        <dbReference type="Pfam" id="PF01058"/>
    </source>
</evidence>
<dbReference type="NCBIfam" id="NF005012">
    <property type="entry name" value="PRK06411.1"/>
    <property type="match status" value="1"/>
</dbReference>
<dbReference type="EMBL" id="PPHQ01000004">
    <property type="protein sequence ID" value="PNY68664.1"/>
    <property type="molecule type" value="Genomic_DNA"/>
</dbReference>
<dbReference type="PANTHER" id="PTHR42989">
    <property type="entry name" value="HYDROGENASE-4 COMPONENT I"/>
    <property type="match status" value="1"/>
</dbReference>
<evidence type="ECO:0000313" key="35">
    <source>
        <dbReference type="Proteomes" id="UP000587626"/>
    </source>
</evidence>
<dbReference type="SUPFAM" id="SSF56770">
    <property type="entry name" value="HydA/Nqo6-like"/>
    <property type="match status" value="1"/>
</dbReference>
<dbReference type="EMBL" id="JAUKZB010000002">
    <property type="protein sequence ID" value="MDO2729018.1"/>
    <property type="molecule type" value="Genomic_DNA"/>
</dbReference>
<dbReference type="EMBL" id="DABGYN010000005">
    <property type="protein sequence ID" value="HAJ0833375.1"/>
    <property type="molecule type" value="Genomic_DNA"/>
</dbReference>
<dbReference type="Pfam" id="PF01058">
    <property type="entry name" value="Oxidored_q6"/>
    <property type="match status" value="1"/>
</dbReference>
<dbReference type="Proteomes" id="UP000472856">
    <property type="component" value="Unassembled WGS sequence"/>
</dbReference>
<dbReference type="EMBL" id="AAXDPX010000007">
    <property type="protein sequence ID" value="EGO6678570.1"/>
    <property type="molecule type" value="Genomic_DNA"/>
</dbReference>
<dbReference type="EC" id="1.6.5.11" evidence="15"/>
<sequence>MSPVLTQHVSQPITLDEQTQKMKQHLLQDIRRSAYVYRVDCGGCNACEIEIFAAITPVFDAERFGIKVVSSPRHADILLFTGAVTRAMRMPALRAYESAPDHKICVSYGACGVGGGIFHDLYSVWGGSDTIVPIDVWIPGCPPTPAATIHGFAVALGLLQQKIHAVDYRDPTGVTMQPLWPQIPPSQRIAIEREARRLAGYRQGREICDRLLRHLSDDPTGNRVNTWLREADDPRLNSIVQQLFRVLRGLHG</sequence>
<feature type="domain" description="NADH:ubiquinone oxidoreductase-like 20kDa subunit" evidence="7">
    <location>
        <begin position="44"/>
        <end position="152"/>
    </location>
</feature>
<dbReference type="Proteomes" id="UP000600030">
    <property type="component" value="Unassembled WGS sequence"/>
</dbReference>
<reference evidence="15 28" key="6">
    <citation type="submission" date="2018-10" db="EMBL/GenBank/DDBJ databases">
        <authorList>
            <consortium name="NARMS: The National Antimicrobial Resistance Monitoring System"/>
        </authorList>
    </citation>
    <scope>NUCLEOTIDE SEQUENCE [LARGE SCALE GENOMIC DNA]</scope>
    <source>
        <strain evidence="15 28">CVM N17EC0060</strain>
        <strain evidence="8 34">FSIS11923834</strain>
    </source>
</reference>
<keyword evidence="5" id="KW-0408">Iron</keyword>
<reference evidence="12" key="10">
    <citation type="submission" date="2019-09" db="EMBL/GenBank/DDBJ databases">
        <authorList>
            <consortium name="NCBI Pathogen Detection Project"/>
        </authorList>
    </citation>
    <scope>NUCLEOTIDE SEQUENCE</scope>
    <source>
        <strain evidence="11">AMC_487</strain>
        <strain evidence="13">EC00605</strain>
        <strain evidence="12">EC00618</strain>
    </source>
</reference>
<keyword evidence="3" id="KW-0004">4Fe-4S</keyword>
<dbReference type="EMBL" id="CAADJZ010000001">
    <property type="protein sequence ID" value="VFT68139.1"/>
    <property type="molecule type" value="Genomic_DNA"/>
</dbReference>
<dbReference type="EMBL" id="DABGZR010000001">
    <property type="protein sequence ID" value="HAJ0994390.1"/>
    <property type="molecule type" value="Genomic_DNA"/>
</dbReference>
<name>A0A023LIS8_ECOLX</name>
<proteinExistence type="inferred from homology"/>
<organism evidence="15 28">
    <name type="scientific">Escherichia coli</name>
    <dbReference type="NCBI Taxonomy" id="562"/>
    <lineage>
        <taxon>Bacteria</taxon>
        <taxon>Pseudomonadati</taxon>
        <taxon>Pseudomonadota</taxon>
        <taxon>Gammaproteobacteria</taxon>
        <taxon>Enterobacterales</taxon>
        <taxon>Enterobacteriaceae</taxon>
        <taxon>Escherichia</taxon>
    </lineage>
</organism>
<reference evidence="9 35" key="5">
    <citation type="submission" date="2018-08" db="EMBL/GenBank/DDBJ databases">
        <authorList>
            <consortium name="GenomeTrakr network: Whole genome sequencing for foodborne pathogen traceback"/>
        </authorList>
    </citation>
    <scope>NUCLEOTIDE SEQUENCE [LARGE SCALE GENOMIC DNA]</scope>
    <source>
        <strain evidence="9 35">NC_STEC194</strain>
        <strain evidence="10">PSU-2311</strain>
    </source>
</reference>
<protein>
    <submittedName>
        <fullName evidence="8">Hydrogenase 4 catalytic subunit HyfI</fullName>
    </submittedName>
    <submittedName>
        <fullName evidence="22">Hydrogenase-4 subunit I</fullName>
        <ecNumber evidence="22">1.-.-.-</ecNumber>
    </submittedName>
    <submittedName>
        <fullName evidence="15">NADH-quinone oxidoreductase subunit NuoB</fullName>
        <ecNumber evidence="15">1.6.5.11</ecNumber>
    </submittedName>
</protein>
<evidence type="ECO:0000313" key="14">
    <source>
        <dbReference type="EMBL" id="MDO2729018.1"/>
    </source>
</evidence>
<evidence type="ECO:0000313" key="25">
    <source>
        <dbReference type="Proteomes" id="UP000236598"/>
    </source>
</evidence>
<evidence type="ECO:0000313" key="12">
    <source>
        <dbReference type="EMBL" id="HAJ0833375.1"/>
    </source>
</evidence>
<dbReference type="Proteomes" id="UP000514715">
    <property type="component" value="Chromosome"/>
</dbReference>
<dbReference type="EMBL" id="RNLZ01000013">
    <property type="protein sequence ID" value="MGE13767.1"/>
    <property type="molecule type" value="Genomic_DNA"/>
</dbReference>
<evidence type="ECO:0000313" key="19">
    <source>
        <dbReference type="EMBL" id="PNY68664.1"/>
    </source>
</evidence>
<evidence type="ECO:0000256" key="4">
    <source>
        <dbReference type="ARBA" id="ARBA00022723"/>
    </source>
</evidence>
<dbReference type="Proteomes" id="UP001174465">
    <property type="component" value="Unassembled WGS sequence"/>
</dbReference>
<dbReference type="Proteomes" id="UP000486847">
    <property type="component" value="Unassembled WGS sequence"/>
</dbReference>
<dbReference type="Proteomes" id="UP000845800">
    <property type="component" value="Unassembled WGS sequence"/>
</dbReference>
<dbReference type="GO" id="GO:0051539">
    <property type="term" value="F:4 iron, 4 sulfur cluster binding"/>
    <property type="evidence" value="ECO:0007669"/>
    <property type="project" value="UniProtKB-KW"/>
</dbReference>
<evidence type="ECO:0000256" key="1">
    <source>
        <dbReference type="ARBA" id="ARBA00001966"/>
    </source>
</evidence>
<evidence type="ECO:0000313" key="29">
    <source>
        <dbReference type="Proteomes" id="UP000324120"/>
    </source>
</evidence>
<dbReference type="PANTHER" id="PTHR42989:SF1">
    <property type="entry name" value="FORMATE HYDROGENLYASE SUBUNIT 7-RELATED"/>
    <property type="match status" value="1"/>
</dbReference>
<evidence type="ECO:0000313" key="33">
    <source>
        <dbReference type="Proteomes" id="UP000514715"/>
    </source>
</evidence>
<evidence type="ECO:0000256" key="2">
    <source>
        <dbReference type="ARBA" id="ARBA00009173"/>
    </source>
</evidence>
<dbReference type="Proteomes" id="UP000358010">
    <property type="component" value="Unassembled WGS sequence"/>
</dbReference>